<dbReference type="NCBIfam" id="NF042914">
    <property type="entry name" value="SAV915_dom"/>
    <property type="match status" value="1"/>
</dbReference>
<protein>
    <submittedName>
        <fullName evidence="1">Uncharacterized protein</fullName>
    </submittedName>
</protein>
<dbReference type="InterPro" id="IPR049975">
    <property type="entry name" value="SAV_915-like_dom"/>
</dbReference>
<evidence type="ECO:0000313" key="1">
    <source>
        <dbReference type="EMBL" id="AEW95821.1"/>
    </source>
</evidence>
<organism evidence="1 2">
    <name type="scientific">Streptantibioticus cattleyicolor (strain ATCC 35852 / DSM 46488 / JCM 4925 / NBRC 14057 / NRRL 8057)</name>
    <name type="common">Streptomyces cattleya</name>
    <dbReference type="NCBI Taxonomy" id="1003195"/>
    <lineage>
        <taxon>Bacteria</taxon>
        <taxon>Bacillati</taxon>
        <taxon>Actinomycetota</taxon>
        <taxon>Actinomycetes</taxon>
        <taxon>Kitasatosporales</taxon>
        <taxon>Streptomycetaceae</taxon>
        <taxon>Streptantibioticus</taxon>
    </lineage>
</organism>
<dbReference type="Proteomes" id="UP000007842">
    <property type="component" value="Chromosome"/>
</dbReference>
<sequence length="129" mass="13516">MDAPEPDIVGRLAGAAAAPGPADGVPAYHTPVFVPAHPRYPADGAPRIAVELLEHAGTTPVPVAFTTLRKLVDALGPAQPWVACSIGPFTEAVRDAGLPKVRLDPSVAPGIRTWRTEDLRAYAQEVGRP</sequence>
<dbReference type="EMBL" id="CP003219">
    <property type="protein sequence ID" value="AEW95821.1"/>
    <property type="molecule type" value="Genomic_DNA"/>
</dbReference>
<keyword evidence="2" id="KW-1185">Reference proteome</keyword>
<dbReference type="eggNOG" id="ENOG5031MGD">
    <property type="taxonomic scope" value="Bacteria"/>
</dbReference>
<accession>F8JXE0</accession>
<gene>
    <name evidence="1" type="ordered locus">SCATT_34500</name>
</gene>
<dbReference type="HOGENOM" id="CLU_1947573_0_0_11"/>
<dbReference type="OrthoDB" id="3256619at2"/>
<name>F8JXE0_STREN</name>
<dbReference type="PATRIC" id="fig|1003195.11.peg.4928"/>
<dbReference type="AlphaFoldDB" id="F8JXE0"/>
<reference evidence="2" key="1">
    <citation type="submission" date="2011-12" db="EMBL/GenBank/DDBJ databases">
        <title>Complete genome sequence of Streptomyces cattleya strain DSM 46488.</title>
        <authorList>
            <person name="Ou H.-Y."/>
            <person name="Li P."/>
            <person name="Zhao C."/>
            <person name="O'Hagan D."/>
            <person name="Deng Z."/>
        </authorList>
    </citation>
    <scope>NUCLEOTIDE SEQUENCE [LARGE SCALE GENOMIC DNA]</scope>
    <source>
        <strain evidence="2">ATCC 35852 / DSM 46488 / JCM 4925 / NBRC 14057 / NRRL 8057</strain>
    </source>
</reference>
<dbReference type="KEGG" id="sct:SCAT_3463"/>
<dbReference type="STRING" id="1003195.SCATT_34500"/>
<dbReference type="RefSeq" id="WP_014144184.1">
    <property type="nucleotide sequence ID" value="NC_016111.1"/>
</dbReference>
<evidence type="ECO:0000313" key="2">
    <source>
        <dbReference type="Proteomes" id="UP000007842"/>
    </source>
</evidence>
<accession>G8WSI6</accession>
<dbReference type="KEGG" id="scy:SCATT_34500"/>
<proteinExistence type="predicted"/>